<dbReference type="EMBL" id="LNGD01000059">
    <property type="protein sequence ID" value="KYC51658.1"/>
    <property type="molecule type" value="Genomic_DNA"/>
</dbReference>
<evidence type="ECO:0000313" key="2">
    <source>
        <dbReference type="Proteomes" id="UP000075578"/>
    </source>
</evidence>
<name>A0A150J3E3_9EURY</name>
<accession>A0A150J3E3</accession>
<reference evidence="1 2" key="1">
    <citation type="journal article" date="2016" name="ISME J.">
        <title>Chasing the elusive Euryarchaeota class WSA2: genomes reveal a uniquely fastidious methyl-reducing methanogen.</title>
        <authorList>
            <person name="Nobu M.K."/>
            <person name="Narihiro T."/>
            <person name="Kuroda K."/>
            <person name="Mei R."/>
            <person name="Liu W.T."/>
        </authorList>
    </citation>
    <scope>NUCLEOTIDE SEQUENCE [LARGE SCALE GENOMIC DNA]</scope>
    <source>
        <strain evidence="1">U1lsi0528_Bin089</strain>
    </source>
</reference>
<sequence>MNDFNRTIELVDNVMLWYIITLIIENGKDYSYAEYLKIDPDNIEL</sequence>
<proteinExistence type="predicted"/>
<gene>
    <name evidence="1" type="ORF">AMQ74_01050</name>
</gene>
<evidence type="ECO:0000313" key="1">
    <source>
        <dbReference type="EMBL" id="KYC51658.1"/>
    </source>
</evidence>
<organism evidence="1 2">
    <name type="scientific">Candidatus Methanofastidiosum methylothiophilum</name>
    <dbReference type="NCBI Taxonomy" id="1705564"/>
    <lineage>
        <taxon>Archaea</taxon>
        <taxon>Methanobacteriati</taxon>
        <taxon>Methanobacteriota</taxon>
        <taxon>Stenosarchaea group</taxon>
        <taxon>Candidatus Methanofastidiosia</taxon>
        <taxon>Candidatus Methanofastidiosales</taxon>
        <taxon>Candidatus Methanofastidiosaceae</taxon>
        <taxon>Candidatus Methanofastidiosum</taxon>
    </lineage>
</organism>
<comment type="caution">
    <text evidence="1">The sequence shown here is derived from an EMBL/GenBank/DDBJ whole genome shotgun (WGS) entry which is preliminary data.</text>
</comment>
<protein>
    <submittedName>
        <fullName evidence="1">Uncharacterized protein</fullName>
    </submittedName>
</protein>
<dbReference type="AlphaFoldDB" id="A0A150J3E3"/>
<dbReference type="Proteomes" id="UP000075578">
    <property type="component" value="Unassembled WGS sequence"/>
</dbReference>